<accession>A0ACA9YCZ9</accession>
<organism evidence="1 2">
    <name type="scientific">[Candida] jaroonii</name>
    <dbReference type="NCBI Taxonomy" id="467808"/>
    <lineage>
        <taxon>Eukaryota</taxon>
        <taxon>Fungi</taxon>
        <taxon>Dikarya</taxon>
        <taxon>Ascomycota</taxon>
        <taxon>Saccharomycotina</taxon>
        <taxon>Pichiomycetes</taxon>
        <taxon>Debaryomycetaceae</taxon>
        <taxon>Yamadazyma</taxon>
    </lineage>
</organism>
<reference evidence="1" key="1">
    <citation type="submission" date="2022-06" db="EMBL/GenBank/DDBJ databases">
        <authorList>
            <person name="Legras J.-L."/>
            <person name="Devillers H."/>
            <person name="Grondin C."/>
        </authorList>
    </citation>
    <scope>NUCLEOTIDE SEQUENCE</scope>
    <source>
        <strain evidence="1">CLIB 1444</strain>
    </source>
</reference>
<keyword evidence="2" id="KW-1185">Reference proteome</keyword>
<name>A0ACA9YCZ9_9ASCO</name>
<dbReference type="Proteomes" id="UP001152531">
    <property type="component" value="Unassembled WGS sequence"/>
</dbReference>
<dbReference type="EMBL" id="CALSDN010000011">
    <property type="protein sequence ID" value="CAH6722790.1"/>
    <property type="molecule type" value="Genomic_DNA"/>
</dbReference>
<comment type="caution">
    <text evidence="1">The sequence shown here is derived from an EMBL/GenBank/DDBJ whole genome shotgun (WGS) entry which is preliminary data.</text>
</comment>
<evidence type="ECO:0000313" key="2">
    <source>
        <dbReference type="Proteomes" id="UP001152531"/>
    </source>
</evidence>
<sequence length="979" mass="112851">MSDTENGPIEEDVVNEVEGTEDNSMSIEDVIDKSESEGEAEDNGVDEDDGDDETVGNTTFETTYGTDEDEDEEQEPPKLKYSRITQLPPNFFNKDPISCVNFHENYFIFATHSGIIYITDNEFKQIRTFKAHKASVLAIYTDGEFFATGSMDGTIVIGSITDEKDILAYDFKRPIHAVILDKNYGKSRSFVSGGMSGKVIYSSKNWLGQRSDLVLDENNGPIVSITTIDDIIIWMNDKGISIYHVPARSVIKVIEKPEDSPRSDLYWSKVSFPETDRVLIGWGNYIWQLRIALKTNEDKADEQGSTNMSRILPSTASISFRAIQEKKVEIEHVFKLDSLIAGISSFKDDYYMVLSYSPPVNGEFNYPDLKLINSLTGEVDFEEEIGLKNIENLGLNDYHLGIHIGEKSTRYFIISAKDGVIAQEIQLQDRLDWYVEHDKYFEAWDISEHLLTPLQRLNIGIQHVDHLMKVDNWDDASSFLARIMDIDYDKLPDIDTKSTILTMNTVSTQHYDDEFVINIVQLWETYSMIFIRTGNFKHLSKILPTNPKLSLPTSIYNQILTLLLEDDVDEFIKKIEEWSHELFDVKGMEDSIETYLADNNNDSLRRTLVGLYVETDPQRAVRHLMILKDYNIIQFLSSHHLLVNHIKDLPKMIQLRFKGKEFETLPLGDLKSRFMDIVDILVDKRHEILPMTIIDLMNQNKLNYLTYLYLERLNEVDDYVTRGFGDKLVELYSQFNREKLLPYLMKNSNYNFDLAIELCETNELYEELVYLLGKIGENKKALLLIIDKLDNPEIAINFAKHQNDREAWNILLDYSTNKPKFIQALIEGADDQSNPFYDPISIIKRIPNNVKIEGLKNSVTKISENNELNLLLSQLILNIISNRSEVISKKFRHELLQGLEIDVTDENFSQLINYFETILIYNNTTDEKHKYLLESVLSPKKGLYSDLQAKLTHLELLNKLFEDFATRNFATTEKLTSTK</sequence>
<evidence type="ECO:0000313" key="1">
    <source>
        <dbReference type="EMBL" id="CAH6722790.1"/>
    </source>
</evidence>
<protein>
    <submittedName>
        <fullName evidence="1">Vacuolar protein sorting-associated protein 41</fullName>
    </submittedName>
</protein>
<proteinExistence type="predicted"/>
<gene>
    <name evidence="1" type="ORF">CLIB1444_11S01178</name>
</gene>